<protein>
    <submittedName>
        <fullName evidence="1">Uncharacterized protein</fullName>
    </submittedName>
</protein>
<dbReference type="Proteomes" id="UP000644699">
    <property type="component" value="Unassembled WGS sequence"/>
</dbReference>
<keyword evidence="2" id="KW-1185">Reference proteome</keyword>
<gene>
    <name evidence="1" type="ORF">GCM10011390_39610</name>
</gene>
<dbReference type="AlphaFoldDB" id="A0A916ZW45"/>
<name>A0A916ZW45_9HYPH</name>
<proteinExistence type="predicted"/>
<evidence type="ECO:0000313" key="1">
    <source>
        <dbReference type="EMBL" id="GGE16618.1"/>
    </source>
</evidence>
<dbReference type="EMBL" id="BMIQ01000007">
    <property type="protein sequence ID" value="GGE16618.1"/>
    <property type="molecule type" value="Genomic_DNA"/>
</dbReference>
<accession>A0A916ZW45</accession>
<comment type="caution">
    <text evidence="1">The sequence shown here is derived from an EMBL/GenBank/DDBJ whole genome shotgun (WGS) entry which is preliminary data.</text>
</comment>
<reference evidence="1" key="1">
    <citation type="journal article" date="2014" name="Int. J. Syst. Evol. Microbiol.">
        <title>Complete genome sequence of Corynebacterium casei LMG S-19264T (=DSM 44701T), isolated from a smear-ripened cheese.</title>
        <authorList>
            <consortium name="US DOE Joint Genome Institute (JGI-PGF)"/>
            <person name="Walter F."/>
            <person name="Albersmeier A."/>
            <person name="Kalinowski J."/>
            <person name="Ruckert C."/>
        </authorList>
    </citation>
    <scope>NUCLEOTIDE SEQUENCE</scope>
    <source>
        <strain evidence="1">CGMCC 1.15367</strain>
    </source>
</reference>
<reference evidence="1" key="2">
    <citation type="submission" date="2020-09" db="EMBL/GenBank/DDBJ databases">
        <authorList>
            <person name="Sun Q."/>
            <person name="Zhou Y."/>
        </authorList>
    </citation>
    <scope>NUCLEOTIDE SEQUENCE</scope>
    <source>
        <strain evidence="1">CGMCC 1.15367</strain>
    </source>
</reference>
<evidence type="ECO:0000313" key="2">
    <source>
        <dbReference type="Proteomes" id="UP000644699"/>
    </source>
</evidence>
<organism evidence="1 2">
    <name type="scientific">Aureimonas endophytica</name>
    <dbReference type="NCBI Taxonomy" id="2027858"/>
    <lineage>
        <taxon>Bacteria</taxon>
        <taxon>Pseudomonadati</taxon>
        <taxon>Pseudomonadota</taxon>
        <taxon>Alphaproteobacteria</taxon>
        <taxon>Hyphomicrobiales</taxon>
        <taxon>Aurantimonadaceae</taxon>
        <taxon>Aureimonas</taxon>
    </lineage>
</organism>
<dbReference type="RefSeq" id="WP_019996280.1">
    <property type="nucleotide sequence ID" value="NZ_BMIQ01000007.1"/>
</dbReference>
<sequence length="89" mass="9471">MTKPADLLRYIDRPGYERACAEAGTVPLPDHETARLAETGYERLADLASAGAPMAARAALATHLRRGWSLHSGQAETTPVGTPLLEGVM</sequence>